<dbReference type="RefSeq" id="WP_256305899.1">
    <property type="nucleotide sequence ID" value="NZ_JANHAW010000001.1"/>
</dbReference>
<dbReference type="Proteomes" id="UP001597092">
    <property type="component" value="Unassembled WGS sequence"/>
</dbReference>
<dbReference type="InterPro" id="IPR055768">
    <property type="entry name" value="DUF7344"/>
</dbReference>
<dbReference type="EMBL" id="JBHUDP010000005">
    <property type="protein sequence ID" value="MFD1686554.1"/>
    <property type="molecule type" value="Genomic_DNA"/>
</dbReference>
<evidence type="ECO:0000259" key="1">
    <source>
        <dbReference type="Pfam" id="PF24035"/>
    </source>
</evidence>
<dbReference type="SUPFAM" id="SSF46785">
    <property type="entry name" value="Winged helix' DNA-binding domain"/>
    <property type="match status" value="1"/>
</dbReference>
<organism evidence="2 3">
    <name type="scientific">Halobellus litoreus</name>
    <dbReference type="NCBI Taxonomy" id="755310"/>
    <lineage>
        <taxon>Archaea</taxon>
        <taxon>Methanobacteriati</taxon>
        <taxon>Methanobacteriota</taxon>
        <taxon>Stenosarchaea group</taxon>
        <taxon>Halobacteria</taxon>
        <taxon>Halobacteriales</taxon>
        <taxon>Haloferacaceae</taxon>
        <taxon>Halobellus</taxon>
    </lineage>
</organism>
<protein>
    <recommendedName>
        <fullName evidence="1">DUF7344 domain-containing protein</fullName>
    </recommendedName>
</protein>
<evidence type="ECO:0000313" key="3">
    <source>
        <dbReference type="Proteomes" id="UP001597092"/>
    </source>
</evidence>
<keyword evidence="3" id="KW-1185">Reference proteome</keyword>
<dbReference type="InterPro" id="IPR036388">
    <property type="entry name" value="WH-like_DNA-bd_sf"/>
</dbReference>
<comment type="caution">
    <text evidence="2">The sequence shown here is derived from an EMBL/GenBank/DDBJ whole genome shotgun (WGS) entry which is preliminary data.</text>
</comment>
<sequence length="102" mass="11278">MSEHRHGNDSAVLTALANERRRVVLRHLGRTSGPTSVSELAERVSESGPYKTVSRTRAAIELYHVHLPQLDVAGLIEYDADRRLIEGGPELESGLALLEHLE</sequence>
<dbReference type="AlphaFoldDB" id="A0ABD6DWM3"/>
<evidence type="ECO:0000313" key="2">
    <source>
        <dbReference type="EMBL" id="MFD1686554.1"/>
    </source>
</evidence>
<dbReference type="Pfam" id="PF24035">
    <property type="entry name" value="DUF7344"/>
    <property type="match status" value="1"/>
</dbReference>
<dbReference type="InterPro" id="IPR036390">
    <property type="entry name" value="WH_DNA-bd_sf"/>
</dbReference>
<accession>A0ABD6DWM3</accession>
<name>A0ABD6DWM3_9EURY</name>
<reference evidence="2 3" key="1">
    <citation type="journal article" date="2019" name="Int. J. Syst. Evol. Microbiol.">
        <title>The Global Catalogue of Microorganisms (GCM) 10K type strain sequencing project: providing services to taxonomists for standard genome sequencing and annotation.</title>
        <authorList>
            <consortium name="The Broad Institute Genomics Platform"/>
            <consortium name="The Broad Institute Genome Sequencing Center for Infectious Disease"/>
            <person name="Wu L."/>
            <person name="Ma J."/>
        </authorList>
    </citation>
    <scope>NUCLEOTIDE SEQUENCE [LARGE SCALE GENOMIC DNA]</scope>
    <source>
        <strain evidence="2 3">CGMCC 1.10387</strain>
    </source>
</reference>
<dbReference type="Gene3D" id="1.10.10.10">
    <property type="entry name" value="Winged helix-like DNA-binding domain superfamily/Winged helix DNA-binding domain"/>
    <property type="match status" value="1"/>
</dbReference>
<feature type="domain" description="DUF7344" evidence="1">
    <location>
        <begin position="14"/>
        <end position="86"/>
    </location>
</feature>
<proteinExistence type="predicted"/>
<gene>
    <name evidence="2" type="ORF">ACFSAS_13115</name>
</gene>